<organism evidence="2 3">
    <name type="scientific">Amniculicola lignicola CBS 123094</name>
    <dbReference type="NCBI Taxonomy" id="1392246"/>
    <lineage>
        <taxon>Eukaryota</taxon>
        <taxon>Fungi</taxon>
        <taxon>Dikarya</taxon>
        <taxon>Ascomycota</taxon>
        <taxon>Pezizomycotina</taxon>
        <taxon>Dothideomycetes</taxon>
        <taxon>Pleosporomycetidae</taxon>
        <taxon>Pleosporales</taxon>
        <taxon>Amniculicolaceae</taxon>
        <taxon>Amniculicola</taxon>
    </lineage>
</organism>
<feature type="compositionally biased region" description="Low complexity" evidence="1">
    <location>
        <begin position="33"/>
        <end position="44"/>
    </location>
</feature>
<evidence type="ECO:0000313" key="3">
    <source>
        <dbReference type="Proteomes" id="UP000799779"/>
    </source>
</evidence>
<proteinExistence type="predicted"/>
<reference evidence="2" key="1">
    <citation type="journal article" date="2020" name="Stud. Mycol.">
        <title>101 Dothideomycetes genomes: a test case for predicting lifestyles and emergence of pathogens.</title>
        <authorList>
            <person name="Haridas S."/>
            <person name="Albert R."/>
            <person name="Binder M."/>
            <person name="Bloem J."/>
            <person name="Labutti K."/>
            <person name="Salamov A."/>
            <person name="Andreopoulos B."/>
            <person name="Baker S."/>
            <person name="Barry K."/>
            <person name="Bills G."/>
            <person name="Bluhm B."/>
            <person name="Cannon C."/>
            <person name="Castanera R."/>
            <person name="Culley D."/>
            <person name="Daum C."/>
            <person name="Ezra D."/>
            <person name="Gonzalez J."/>
            <person name="Henrissat B."/>
            <person name="Kuo A."/>
            <person name="Liang C."/>
            <person name="Lipzen A."/>
            <person name="Lutzoni F."/>
            <person name="Magnuson J."/>
            <person name="Mondo S."/>
            <person name="Nolan M."/>
            <person name="Ohm R."/>
            <person name="Pangilinan J."/>
            <person name="Park H.-J."/>
            <person name="Ramirez L."/>
            <person name="Alfaro M."/>
            <person name="Sun H."/>
            <person name="Tritt A."/>
            <person name="Yoshinaga Y."/>
            <person name="Zwiers L.-H."/>
            <person name="Turgeon B."/>
            <person name="Goodwin S."/>
            <person name="Spatafora J."/>
            <person name="Crous P."/>
            <person name="Grigoriev I."/>
        </authorList>
    </citation>
    <scope>NUCLEOTIDE SEQUENCE</scope>
    <source>
        <strain evidence="2">CBS 123094</strain>
    </source>
</reference>
<dbReference type="Proteomes" id="UP000799779">
    <property type="component" value="Unassembled WGS sequence"/>
</dbReference>
<feature type="region of interest" description="Disordered" evidence="1">
    <location>
        <begin position="1"/>
        <end position="106"/>
    </location>
</feature>
<dbReference type="EMBL" id="ML977660">
    <property type="protein sequence ID" value="KAF1994432.1"/>
    <property type="molecule type" value="Genomic_DNA"/>
</dbReference>
<evidence type="ECO:0000313" key="2">
    <source>
        <dbReference type="EMBL" id="KAF1994432.1"/>
    </source>
</evidence>
<evidence type="ECO:0000256" key="1">
    <source>
        <dbReference type="SAM" id="MobiDB-lite"/>
    </source>
</evidence>
<dbReference type="AlphaFoldDB" id="A0A6A5VXG7"/>
<gene>
    <name evidence="2" type="ORF">P154DRAFT_475986</name>
</gene>
<feature type="compositionally biased region" description="Basic residues" evidence="1">
    <location>
        <begin position="9"/>
        <end position="18"/>
    </location>
</feature>
<feature type="compositionally biased region" description="Low complexity" evidence="1">
    <location>
        <begin position="88"/>
        <end position="100"/>
    </location>
</feature>
<feature type="compositionally biased region" description="Pro residues" evidence="1">
    <location>
        <begin position="45"/>
        <end position="74"/>
    </location>
</feature>
<sequence length="164" mass="17663">MLPALQPSRLKHPHHPPPRRNYMYQQQTRTVHDPAAAATSDASPVPAPATNPPSSPPSNPYAPSPTLASPPPQRPRSQIEAMPPFAPAPARAPTQAQAHAFPPPHMLYNSATRHPVFFTETLRKPPFPIPRLAAQAWNPVASGYIFEGGKSREGDGEGGSRGKL</sequence>
<protein>
    <submittedName>
        <fullName evidence="2">Uncharacterized protein</fullName>
    </submittedName>
</protein>
<dbReference type="OrthoDB" id="3535086at2759"/>
<name>A0A6A5VXG7_9PLEO</name>
<keyword evidence="3" id="KW-1185">Reference proteome</keyword>
<accession>A0A6A5VXG7</accession>